<dbReference type="AlphaFoldDB" id="A0A225VHK4"/>
<evidence type="ECO:0000259" key="1">
    <source>
        <dbReference type="Pfam" id="PF03184"/>
    </source>
</evidence>
<dbReference type="GO" id="GO:0003676">
    <property type="term" value="F:nucleic acid binding"/>
    <property type="evidence" value="ECO:0007669"/>
    <property type="project" value="InterPro"/>
</dbReference>
<organism evidence="2 3">
    <name type="scientific">Phytophthora megakarya</name>
    <dbReference type="NCBI Taxonomy" id="4795"/>
    <lineage>
        <taxon>Eukaryota</taxon>
        <taxon>Sar</taxon>
        <taxon>Stramenopiles</taxon>
        <taxon>Oomycota</taxon>
        <taxon>Peronosporomycetes</taxon>
        <taxon>Peronosporales</taxon>
        <taxon>Peronosporaceae</taxon>
        <taxon>Phytophthora</taxon>
    </lineage>
</organism>
<evidence type="ECO:0000313" key="3">
    <source>
        <dbReference type="Proteomes" id="UP000198211"/>
    </source>
</evidence>
<protein>
    <recommendedName>
        <fullName evidence="1">DDE-1 domain-containing protein</fullName>
    </recommendedName>
</protein>
<keyword evidence="3" id="KW-1185">Reference proteome</keyword>
<name>A0A225VHK4_9STRA</name>
<gene>
    <name evidence="2" type="ORF">PHMEG_00023138</name>
</gene>
<comment type="caution">
    <text evidence="2">The sequence shown here is derived from an EMBL/GenBank/DDBJ whole genome shotgun (WGS) entry which is preliminary data.</text>
</comment>
<feature type="domain" description="DDE-1" evidence="1">
    <location>
        <begin position="186"/>
        <end position="250"/>
    </location>
</feature>
<dbReference type="Pfam" id="PF03184">
    <property type="entry name" value="DDE_1"/>
    <property type="match status" value="1"/>
</dbReference>
<dbReference type="EMBL" id="NBNE01004726">
    <property type="protein sequence ID" value="OWZ04883.1"/>
    <property type="molecule type" value="Genomic_DNA"/>
</dbReference>
<dbReference type="Proteomes" id="UP000198211">
    <property type="component" value="Unassembled WGS sequence"/>
</dbReference>
<dbReference type="STRING" id="4795.A0A225VHK4"/>
<proteinExistence type="predicted"/>
<sequence>MIGKFDAVFSAARTNVALLSWCTRFLKRNRFSVRRITHKGRKLHDNVQVHYISRSINFAVEEDGIFPPSYSEQERYGNLFNMDQTGLGIDNPGRITIDFKGAKTVDVVQGMRENGSRCRVFLCASSTGMKLPAFTVFAEVPGGPVYQEVSSPILVSSTRRKQKRFTTMQRCKNGLTRFIWTPSTQGCRMLMLNSLKVHKMDSLKTRLEECCTDVQYIPPGITGLSQPMDVSVMHSFKSIVQYLYRRWHIDNPFVSNASERRLLLSKMIGEA</sequence>
<accession>A0A225VHK4</accession>
<dbReference type="OrthoDB" id="88973at2759"/>
<dbReference type="InterPro" id="IPR004875">
    <property type="entry name" value="DDE_SF_endonuclease_dom"/>
</dbReference>
<reference evidence="3" key="1">
    <citation type="submission" date="2017-03" db="EMBL/GenBank/DDBJ databases">
        <title>Phytopthora megakarya and P. palmivora, two closely related causual agents of cacao black pod achieved similar genome size and gene model numbers by different mechanisms.</title>
        <authorList>
            <person name="Ali S."/>
            <person name="Shao J."/>
            <person name="Larry D.J."/>
            <person name="Kronmiller B."/>
            <person name="Shen D."/>
            <person name="Strem M.D."/>
            <person name="Melnick R.L."/>
            <person name="Guiltinan M.J."/>
            <person name="Tyler B.M."/>
            <person name="Meinhardt L.W."/>
            <person name="Bailey B.A."/>
        </authorList>
    </citation>
    <scope>NUCLEOTIDE SEQUENCE [LARGE SCALE GENOMIC DNA]</scope>
    <source>
        <strain evidence="3">zdho120</strain>
    </source>
</reference>
<evidence type="ECO:0000313" key="2">
    <source>
        <dbReference type="EMBL" id="OWZ04883.1"/>
    </source>
</evidence>